<dbReference type="OrthoDB" id="1502398at2759"/>
<dbReference type="InterPro" id="IPR000537">
    <property type="entry name" value="UbiA_prenyltransferase"/>
</dbReference>
<feature type="non-terminal residue" evidence="8">
    <location>
        <position position="1"/>
    </location>
</feature>
<comment type="subcellular location">
    <subcellularLocation>
        <location evidence="1">Plastid</location>
        <location evidence="1">Chloroplast membrane</location>
        <topology evidence="1">Multi-pass membrane protein</topology>
    </subcellularLocation>
</comment>
<dbReference type="Pfam" id="PF01040">
    <property type="entry name" value="UbiA"/>
    <property type="match status" value="1"/>
</dbReference>
<dbReference type="PANTHER" id="PTHR43009">
    <property type="entry name" value="HOMOGENTISATE SOLANESYLTRANSFERASE, CHLOROPLASTIC"/>
    <property type="match status" value="1"/>
</dbReference>
<evidence type="ECO:0000256" key="4">
    <source>
        <dbReference type="ARBA" id="ARBA00022692"/>
    </source>
</evidence>
<evidence type="ECO:0000256" key="2">
    <source>
        <dbReference type="ARBA" id="ARBA00005985"/>
    </source>
</evidence>
<organism evidence="8 9">
    <name type="scientific">Mucuna pruriens</name>
    <name type="common">Velvet bean</name>
    <name type="synonym">Dolichos pruriens</name>
    <dbReference type="NCBI Taxonomy" id="157652"/>
    <lineage>
        <taxon>Eukaryota</taxon>
        <taxon>Viridiplantae</taxon>
        <taxon>Streptophyta</taxon>
        <taxon>Embryophyta</taxon>
        <taxon>Tracheophyta</taxon>
        <taxon>Spermatophyta</taxon>
        <taxon>Magnoliopsida</taxon>
        <taxon>eudicotyledons</taxon>
        <taxon>Gunneridae</taxon>
        <taxon>Pentapetalae</taxon>
        <taxon>rosids</taxon>
        <taxon>fabids</taxon>
        <taxon>Fabales</taxon>
        <taxon>Fabaceae</taxon>
        <taxon>Papilionoideae</taxon>
        <taxon>50 kb inversion clade</taxon>
        <taxon>NPAAA clade</taxon>
        <taxon>indigoferoid/millettioid clade</taxon>
        <taxon>Phaseoleae</taxon>
        <taxon>Mucuna</taxon>
    </lineage>
</organism>
<dbReference type="STRING" id="157652.A0A371FFI7"/>
<keyword evidence="4 7" id="KW-0812">Transmembrane</keyword>
<feature type="transmembrane region" description="Helical" evidence="7">
    <location>
        <begin position="113"/>
        <end position="138"/>
    </location>
</feature>
<dbReference type="PANTHER" id="PTHR43009:SF6">
    <property type="entry name" value="HOMOGENTISATE PHYTYLTRANSFERASE 1, CHLOROPLASTIC"/>
    <property type="match status" value="1"/>
</dbReference>
<feature type="transmembrane region" description="Helical" evidence="7">
    <location>
        <begin position="326"/>
        <end position="345"/>
    </location>
</feature>
<proteinExistence type="inferred from homology"/>
<evidence type="ECO:0000256" key="3">
    <source>
        <dbReference type="ARBA" id="ARBA00022679"/>
    </source>
</evidence>
<feature type="transmembrane region" description="Helical" evidence="7">
    <location>
        <begin position="76"/>
        <end position="101"/>
    </location>
</feature>
<feature type="non-terminal residue" evidence="8">
    <location>
        <position position="377"/>
    </location>
</feature>
<evidence type="ECO:0000256" key="1">
    <source>
        <dbReference type="ARBA" id="ARBA00004508"/>
    </source>
</evidence>
<accession>A0A371FFI7</accession>
<dbReference type="Gene3D" id="1.20.120.1780">
    <property type="entry name" value="UbiA prenyltransferase"/>
    <property type="match status" value="1"/>
</dbReference>
<protein>
    <submittedName>
        <fullName evidence="8">Glycinol 4-dimethylallyltransferase</fullName>
    </submittedName>
</protein>
<dbReference type="AlphaFoldDB" id="A0A371FFI7"/>
<dbReference type="Proteomes" id="UP000257109">
    <property type="component" value="Unassembled WGS sequence"/>
</dbReference>
<dbReference type="Gene3D" id="1.10.357.140">
    <property type="entry name" value="UbiA prenyltransferase"/>
    <property type="match status" value="1"/>
</dbReference>
<evidence type="ECO:0000313" key="9">
    <source>
        <dbReference type="Proteomes" id="UP000257109"/>
    </source>
</evidence>
<dbReference type="GO" id="GO:0016765">
    <property type="term" value="F:transferase activity, transferring alkyl or aryl (other than methyl) groups"/>
    <property type="evidence" value="ECO:0007669"/>
    <property type="project" value="InterPro"/>
</dbReference>
<evidence type="ECO:0000313" key="8">
    <source>
        <dbReference type="EMBL" id="RDX77084.1"/>
    </source>
</evidence>
<keyword evidence="6 7" id="KW-0472">Membrane</keyword>
<dbReference type="GO" id="GO:0031969">
    <property type="term" value="C:chloroplast membrane"/>
    <property type="evidence" value="ECO:0007669"/>
    <property type="project" value="UniProtKB-SubCell"/>
</dbReference>
<keyword evidence="9" id="KW-1185">Reference proteome</keyword>
<feature type="transmembrane region" description="Helical" evidence="7">
    <location>
        <begin position="204"/>
        <end position="224"/>
    </location>
</feature>
<keyword evidence="5 7" id="KW-1133">Transmembrane helix</keyword>
<comment type="caution">
    <text evidence="8">The sequence shown here is derived from an EMBL/GenBank/DDBJ whole genome shotgun (WGS) entry which is preliminary data.</text>
</comment>
<keyword evidence="3" id="KW-0808">Transferase</keyword>
<feature type="transmembrane region" description="Helical" evidence="7">
    <location>
        <begin position="300"/>
        <end position="320"/>
    </location>
</feature>
<evidence type="ECO:0000256" key="6">
    <source>
        <dbReference type="ARBA" id="ARBA00023136"/>
    </source>
</evidence>
<gene>
    <name evidence="8" type="primary">G4DT</name>
    <name evidence="8" type="ORF">CR513_42849</name>
</gene>
<evidence type="ECO:0000256" key="5">
    <source>
        <dbReference type="ARBA" id="ARBA00022989"/>
    </source>
</evidence>
<reference evidence="8" key="1">
    <citation type="submission" date="2018-05" db="EMBL/GenBank/DDBJ databases">
        <title>Draft genome of Mucuna pruriens seed.</title>
        <authorList>
            <person name="Nnadi N.E."/>
            <person name="Vos R."/>
            <person name="Hasami M.H."/>
            <person name="Devisetty U.K."/>
            <person name="Aguiy J.C."/>
        </authorList>
    </citation>
    <scope>NUCLEOTIDE SEQUENCE [LARGE SCALE GENOMIC DNA]</scope>
    <source>
        <strain evidence="8">JCA_2017</strain>
    </source>
</reference>
<comment type="similarity">
    <text evidence="2">Belongs to the UbiA prenyltransferase family.</text>
</comment>
<dbReference type="InterPro" id="IPR044878">
    <property type="entry name" value="UbiA_sf"/>
</dbReference>
<evidence type="ECO:0000256" key="7">
    <source>
        <dbReference type="SAM" id="Phobius"/>
    </source>
</evidence>
<name>A0A371FFI7_MUCPR</name>
<sequence length="377" mass="42828">SYASKASPNNKKTQTEYQFLRFRQPSLNHHYTCIGGKSTYQEINGKYVVKVTPKTYSDSEPDTSHRKNISDYVKKFFVAFFMFSSPYAMTASTLSMISATLLAVEKLSDISSLYLIGVLQVVIPSFFMGIYIAGLNQLCDLEIDKINKPYLPLASGQISFTTGSFGLGWTIGSWPLIWSLLLSCLLWTTYSINVPLLRWKRYPLLAAMIIFATWAIIFPIPSFLHMQEHIIFYACNNDNTSLSHNFVFKRPTIFPRSLKIFVAFTSLYSVGIALFKDIPDIEGDTKFGIYSFSARLGPKWVFWICVSLFEMAFGVPFLAGLTSPHLWIKIVTGLGHAVLTSILWYQAKSTDLRRKTSIASFYLFIWKLLCAEYCLLP</sequence>
<dbReference type="EMBL" id="QJKJ01009285">
    <property type="protein sequence ID" value="RDX77084.1"/>
    <property type="molecule type" value="Genomic_DNA"/>
</dbReference>